<evidence type="ECO:0000313" key="7">
    <source>
        <dbReference type="EMBL" id="CAE0464067.1"/>
    </source>
</evidence>
<evidence type="ECO:0000256" key="3">
    <source>
        <dbReference type="ARBA" id="ARBA00022989"/>
    </source>
</evidence>
<dbReference type="SUPFAM" id="SSF81321">
    <property type="entry name" value="Family A G protein-coupled receptor-like"/>
    <property type="match status" value="1"/>
</dbReference>
<dbReference type="GO" id="GO:0007189">
    <property type="term" value="P:adenylate cyclase-activating G protein-coupled receptor signaling pathway"/>
    <property type="evidence" value="ECO:0007669"/>
    <property type="project" value="TreeGrafter"/>
</dbReference>
<keyword evidence="2 6" id="KW-0812">Transmembrane</keyword>
<feature type="transmembrane region" description="Helical" evidence="6">
    <location>
        <begin position="370"/>
        <end position="395"/>
    </location>
</feature>
<accession>A0A7S3Q347</accession>
<dbReference type="GO" id="GO:0004930">
    <property type="term" value="F:G protein-coupled receptor activity"/>
    <property type="evidence" value="ECO:0007669"/>
    <property type="project" value="TreeGrafter"/>
</dbReference>
<sequence length="567" mass="63771">MSKPSSSQILDSLAWPPIRVMLPILASLSFVASSIMASMIILPSNGGLSKPYRRIVFSIGVSDMLQSLALIMGPWMLPVSSNEYDKTWGVGNESTCRMNGFMLTIGSQSMCLYIGLLCTYYLCNQKYRMTDDQFYYKIERKSHVFIVIYVLMIASTHLLFNTFHPYPQANNCLNSNTPRGCEFVPDLVGECDERVKFYNSLLTYITSAVPLGSFTTIFVCMWLLVVHTLRMTNNNANTNSEEEENNIESQSQLQSSESQSQEKKEENLDESSPTQLSDTNPAPTITSHGGLFYVTNSSTDSKNNEQESNLSDRVQTRASSSASRRDREEFLSQLYRNEAILQAALYIGVFCYTYGSAAIIVLVFNMRAIVVPFSLQIMCSFSFPLGGVLNMLVYARPKISYLRQLHPECSWWKGLFLVFRVGGEVPDSLDYDTCCLNCFTKPRPAYMVDRPMVRYQENIQQAVSQLSRDQPDVRQHPAVVSSNIVMNGMSESFGESYARLRTQKEHWGHLQGTNSLRKCVSLARSNDDSNKSRESIKGRIIAIEPSVNDPVPMKLVSDLTIDARVAG</sequence>
<gene>
    <name evidence="7" type="ORF">CDEB00056_LOCUS8908</name>
</gene>
<feature type="transmembrane region" description="Helical" evidence="6">
    <location>
        <begin position="101"/>
        <end position="123"/>
    </location>
</feature>
<evidence type="ECO:0000256" key="2">
    <source>
        <dbReference type="ARBA" id="ARBA00022692"/>
    </source>
</evidence>
<evidence type="ECO:0000256" key="6">
    <source>
        <dbReference type="SAM" id="Phobius"/>
    </source>
</evidence>
<evidence type="ECO:0000256" key="1">
    <source>
        <dbReference type="ARBA" id="ARBA00004141"/>
    </source>
</evidence>
<feature type="region of interest" description="Disordered" evidence="5">
    <location>
        <begin position="236"/>
        <end position="283"/>
    </location>
</feature>
<evidence type="ECO:0000256" key="4">
    <source>
        <dbReference type="ARBA" id="ARBA00023136"/>
    </source>
</evidence>
<dbReference type="PANTHER" id="PTHR23112">
    <property type="entry name" value="G PROTEIN-COUPLED RECEPTOR 157-RELATED"/>
    <property type="match status" value="1"/>
</dbReference>
<dbReference type="PANTHER" id="PTHR23112:SF0">
    <property type="entry name" value="TRANSMEMBRANE PROTEIN 116"/>
    <property type="match status" value="1"/>
</dbReference>
<feature type="compositionally biased region" description="Polar residues" evidence="5">
    <location>
        <begin position="296"/>
        <end position="313"/>
    </location>
</feature>
<keyword evidence="3 6" id="KW-1133">Transmembrane helix</keyword>
<feature type="region of interest" description="Disordered" evidence="5">
    <location>
        <begin position="296"/>
        <end position="322"/>
    </location>
</feature>
<feature type="transmembrane region" description="Helical" evidence="6">
    <location>
        <begin position="343"/>
        <end position="364"/>
    </location>
</feature>
<feature type="transmembrane region" description="Helical" evidence="6">
    <location>
        <begin position="20"/>
        <end position="43"/>
    </location>
</feature>
<name>A0A7S3Q347_9STRA</name>
<dbReference type="EMBL" id="HBIO01011444">
    <property type="protein sequence ID" value="CAE0464067.1"/>
    <property type="molecule type" value="Transcribed_RNA"/>
</dbReference>
<dbReference type="AlphaFoldDB" id="A0A7S3Q347"/>
<organism evidence="7">
    <name type="scientific">Chaetoceros debilis</name>
    <dbReference type="NCBI Taxonomy" id="122233"/>
    <lineage>
        <taxon>Eukaryota</taxon>
        <taxon>Sar</taxon>
        <taxon>Stramenopiles</taxon>
        <taxon>Ochrophyta</taxon>
        <taxon>Bacillariophyta</taxon>
        <taxon>Coscinodiscophyceae</taxon>
        <taxon>Chaetocerotophycidae</taxon>
        <taxon>Chaetocerotales</taxon>
        <taxon>Chaetocerotaceae</taxon>
        <taxon>Chaetoceros</taxon>
    </lineage>
</organism>
<dbReference type="Gene3D" id="1.20.1070.10">
    <property type="entry name" value="Rhodopsin 7-helix transmembrane proteins"/>
    <property type="match status" value="1"/>
</dbReference>
<feature type="compositionally biased region" description="Low complexity" evidence="5">
    <location>
        <begin position="247"/>
        <end position="259"/>
    </location>
</feature>
<proteinExistence type="predicted"/>
<feature type="transmembrane region" description="Helical" evidence="6">
    <location>
        <begin position="55"/>
        <end position="77"/>
    </location>
</feature>
<protein>
    <recommendedName>
        <fullName evidence="8">G-protein coupled receptors family 1 profile domain-containing protein</fullName>
    </recommendedName>
</protein>
<feature type="compositionally biased region" description="Polar residues" evidence="5">
    <location>
        <begin position="270"/>
        <end position="283"/>
    </location>
</feature>
<keyword evidence="4 6" id="KW-0472">Membrane</keyword>
<reference evidence="7" key="1">
    <citation type="submission" date="2021-01" db="EMBL/GenBank/DDBJ databases">
        <authorList>
            <person name="Corre E."/>
            <person name="Pelletier E."/>
            <person name="Niang G."/>
            <person name="Scheremetjew M."/>
            <person name="Finn R."/>
            <person name="Kale V."/>
            <person name="Holt S."/>
            <person name="Cochrane G."/>
            <person name="Meng A."/>
            <person name="Brown T."/>
            <person name="Cohen L."/>
        </authorList>
    </citation>
    <scope>NUCLEOTIDE SEQUENCE</scope>
    <source>
        <strain evidence="7">MM31A-1</strain>
    </source>
</reference>
<evidence type="ECO:0008006" key="8">
    <source>
        <dbReference type="Google" id="ProtNLM"/>
    </source>
</evidence>
<feature type="transmembrane region" description="Helical" evidence="6">
    <location>
        <begin position="202"/>
        <end position="225"/>
    </location>
</feature>
<dbReference type="GO" id="GO:0005886">
    <property type="term" value="C:plasma membrane"/>
    <property type="evidence" value="ECO:0007669"/>
    <property type="project" value="TreeGrafter"/>
</dbReference>
<evidence type="ECO:0000256" key="5">
    <source>
        <dbReference type="SAM" id="MobiDB-lite"/>
    </source>
</evidence>
<feature type="transmembrane region" description="Helical" evidence="6">
    <location>
        <begin position="144"/>
        <end position="160"/>
    </location>
</feature>
<comment type="subcellular location">
    <subcellularLocation>
        <location evidence="1">Membrane</location>
        <topology evidence="1">Multi-pass membrane protein</topology>
    </subcellularLocation>
</comment>